<evidence type="ECO:0000256" key="3">
    <source>
        <dbReference type="PROSITE-ProRule" id="PRU00221"/>
    </source>
</evidence>
<feature type="repeat" description="WD" evidence="3">
    <location>
        <begin position="336"/>
        <end position="374"/>
    </location>
</feature>
<dbReference type="InterPro" id="IPR019775">
    <property type="entry name" value="WD40_repeat_CS"/>
</dbReference>
<dbReference type="SMART" id="SM00320">
    <property type="entry name" value="WD40"/>
    <property type="match status" value="7"/>
</dbReference>
<evidence type="ECO:0000256" key="2">
    <source>
        <dbReference type="ARBA" id="ARBA00022737"/>
    </source>
</evidence>
<evidence type="ECO:0000313" key="4">
    <source>
        <dbReference type="EMBL" id="ORZ00740.1"/>
    </source>
</evidence>
<comment type="caution">
    <text evidence="4">The sequence shown here is derived from an EMBL/GenBank/DDBJ whole genome shotgun (WGS) entry which is preliminary data.</text>
</comment>
<dbReference type="PROSITE" id="PS50082">
    <property type="entry name" value="WD_REPEATS_2"/>
    <property type="match status" value="7"/>
</dbReference>
<dbReference type="Proteomes" id="UP000242180">
    <property type="component" value="Unassembled WGS sequence"/>
</dbReference>
<dbReference type="GO" id="GO:0043130">
    <property type="term" value="F:ubiquitin binding"/>
    <property type="evidence" value="ECO:0007669"/>
    <property type="project" value="TreeGrafter"/>
</dbReference>
<dbReference type="AlphaFoldDB" id="A0A1X2HMY5"/>
<feature type="repeat" description="WD" evidence="3">
    <location>
        <begin position="171"/>
        <end position="198"/>
    </location>
</feature>
<dbReference type="GO" id="GO:0005737">
    <property type="term" value="C:cytoplasm"/>
    <property type="evidence" value="ECO:0007669"/>
    <property type="project" value="TreeGrafter"/>
</dbReference>
<gene>
    <name evidence="4" type="ORF">BCR43DRAFT_433670</name>
</gene>
<dbReference type="InterPro" id="IPR036047">
    <property type="entry name" value="F-box-like_dom_sf"/>
</dbReference>
<dbReference type="Gene3D" id="2.130.10.10">
    <property type="entry name" value="YVTN repeat-like/Quinoprotein amine dehydrogenase"/>
    <property type="match status" value="1"/>
</dbReference>
<dbReference type="InterPro" id="IPR015943">
    <property type="entry name" value="WD40/YVTN_repeat-like_dom_sf"/>
</dbReference>
<dbReference type="SUPFAM" id="SSF81383">
    <property type="entry name" value="F-box domain"/>
    <property type="match status" value="1"/>
</dbReference>
<organism evidence="4 5">
    <name type="scientific">Syncephalastrum racemosum</name>
    <name type="common">Filamentous fungus</name>
    <dbReference type="NCBI Taxonomy" id="13706"/>
    <lineage>
        <taxon>Eukaryota</taxon>
        <taxon>Fungi</taxon>
        <taxon>Fungi incertae sedis</taxon>
        <taxon>Mucoromycota</taxon>
        <taxon>Mucoromycotina</taxon>
        <taxon>Mucoromycetes</taxon>
        <taxon>Mucorales</taxon>
        <taxon>Syncephalastraceae</taxon>
        <taxon>Syncephalastrum</taxon>
    </lineage>
</organism>
<reference evidence="4 5" key="1">
    <citation type="submission" date="2016-07" db="EMBL/GenBank/DDBJ databases">
        <title>Pervasive Adenine N6-methylation of Active Genes in Fungi.</title>
        <authorList>
            <consortium name="DOE Joint Genome Institute"/>
            <person name="Mondo S.J."/>
            <person name="Dannebaum R.O."/>
            <person name="Kuo R.C."/>
            <person name="Labutti K."/>
            <person name="Haridas S."/>
            <person name="Kuo A."/>
            <person name="Salamov A."/>
            <person name="Ahrendt S.R."/>
            <person name="Lipzen A."/>
            <person name="Sullivan W."/>
            <person name="Andreopoulos W.B."/>
            <person name="Clum A."/>
            <person name="Lindquist E."/>
            <person name="Daum C."/>
            <person name="Ramamoorthy G.K."/>
            <person name="Gryganskyi A."/>
            <person name="Culley D."/>
            <person name="Magnuson J.K."/>
            <person name="James T.Y."/>
            <person name="O'Malley M.A."/>
            <person name="Stajich J.E."/>
            <person name="Spatafora J.W."/>
            <person name="Visel A."/>
            <person name="Grigoriev I.V."/>
        </authorList>
    </citation>
    <scope>NUCLEOTIDE SEQUENCE [LARGE SCALE GENOMIC DNA]</scope>
    <source>
        <strain evidence="4 5">NRRL 2496</strain>
    </source>
</reference>
<feature type="repeat" description="WD" evidence="3">
    <location>
        <begin position="254"/>
        <end position="295"/>
    </location>
</feature>
<evidence type="ECO:0000256" key="1">
    <source>
        <dbReference type="ARBA" id="ARBA00022574"/>
    </source>
</evidence>
<keyword evidence="2" id="KW-0677">Repeat</keyword>
<keyword evidence="5" id="KW-1185">Reference proteome</keyword>
<dbReference type="FunCoup" id="A0A1X2HMY5">
    <property type="interactions" value="117"/>
</dbReference>
<dbReference type="GO" id="GO:0005634">
    <property type="term" value="C:nucleus"/>
    <property type="evidence" value="ECO:0007669"/>
    <property type="project" value="TreeGrafter"/>
</dbReference>
<dbReference type="PROSITE" id="PS50294">
    <property type="entry name" value="WD_REPEATS_REGION"/>
    <property type="match status" value="4"/>
</dbReference>
<proteinExistence type="predicted"/>
<dbReference type="CDD" id="cd00200">
    <property type="entry name" value="WD40"/>
    <property type="match status" value="1"/>
</dbReference>
<dbReference type="SUPFAM" id="SSF50978">
    <property type="entry name" value="WD40 repeat-like"/>
    <property type="match status" value="1"/>
</dbReference>
<dbReference type="PANTHER" id="PTHR19849">
    <property type="entry name" value="PHOSPHOLIPASE A-2-ACTIVATING PROTEIN"/>
    <property type="match status" value="1"/>
</dbReference>
<dbReference type="InterPro" id="IPR020472">
    <property type="entry name" value="WD40_PAC1"/>
</dbReference>
<feature type="repeat" description="WD" evidence="3">
    <location>
        <begin position="214"/>
        <end position="253"/>
    </location>
</feature>
<accession>A0A1X2HMY5</accession>
<sequence length="414" mass="47024">MAVSRTWHALVANDTHIWKCKLQEADYSTDIADVPESPNPYKSLYERYHKLRQNWNHNRCTRKQLEGHANHVVTCLQFDDDKIVTGSDDHHVNIYDIKTGELRRTLEGHDGGVWALQYIGNTLVTGSTDRTIRIWDMDTGRCRHIFRGHGSTVRCLTIVTPTRTRSGQLEPRRTLLVSGSRDHTVRVWELPSMENSTIDSEARTSEHMYQRHKLVGHEGSVRALAAHGSMLASGSYDNTVRIWNISTGRLQHVLKGHEQKVYTVVIDGERGKCISGSMDSTVRIWDMASGACDRILQGHHILVGLLGLSPNYLVSAAADQTLRVWSPRTGQCYHTLFGHKAAITSFQHDEHKVISGSEGSLRMWDIKTGKYMHELISDINGVWRVAFNERWCVAAVRRWEKTRIEVMDFGAGCF</sequence>
<evidence type="ECO:0000313" key="5">
    <source>
        <dbReference type="Proteomes" id="UP000242180"/>
    </source>
</evidence>
<feature type="repeat" description="WD" evidence="3">
    <location>
        <begin position="65"/>
        <end position="105"/>
    </location>
</feature>
<keyword evidence="1 3" id="KW-0853">WD repeat</keyword>
<dbReference type="PRINTS" id="PR00320">
    <property type="entry name" value="GPROTEINBRPT"/>
</dbReference>
<dbReference type="PANTHER" id="PTHR19849:SF1">
    <property type="entry name" value="F-BOX_WD REPEAT-CONTAINING PROTEIN 7"/>
    <property type="match status" value="1"/>
</dbReference>
<dbReference type="EMBL" id="MCGN01000002">
    <property type="protein sequence ID" value="ORZ00740.1"/>
    <property type="molecule type" value="Genomic_DNA"/>
</dbReference>
<dbReference type="Pfam" id="PF00400">
    <property type="entry name" value="WD40"/>
    <property type="match status" value="7"/>
</dbReference>
<feature type="repeat" description="WD" evidence="3">
    <location>
        <begin position="296"/>
        <end position="335"/>
    </location>
</feature>
<dbReference type="PROSITE" id="PS00678">
    <property type="entry name" value="WD_REPEATS_1"/>
    <property type="match status" value="4"/>
</dbReference>
<dbReference type="InParanoid" id="A0A1X2HMY5"/>
<dbReference type="InterPro" id="IPR036322">
    <property type="entry name" value="WD40_repeat_dom_sf"/>
</dbReference>
<dbReference type="OrthoDB" id="190105at2759"/>
<protein>
    <submittedName>
        <fullName evidence="4">WD40-repeat-containing domain protein</fullName>
    </submittedName>
</protein>
<name>A0A1X2HMY5_SYNRA</name>
<dbReference type="OMA" id="DAMINIY"/>
<dbReference type="GO" id="GO:0010992">
    <property type="term" value="P:ubiquitin recycling"/>
    <property type="evidence" value="ECO:0007669"/>
    <property type="project" value="TreeGrafter"/>
</dbReference>
<dbReference type="InterPro" id="IPR001680">
    <property type="entry name" value="WD40_rpt"/>
</dbReference>
<dbReference type="STRING" id="13706.A0A1X2HMY5"/>
<dbReference type="GO" id="GO:0043161">
    <property type="term" value="P:proteasome-mediated ubiquitin-dependent protein catabolic process"/>
    <property type="evidence" value="ECO:0007669"/>
    <property type="project" value="TreeGrafter"/>
</dbReference>
<feature type="repeat" description="WD" evidence="3">
    <location>
        <begin position="106"/>
        <end position="145"/>
    </location>
</feature>